<feature type="domain" description="HTH araC/xylS-type" evidence="9">
    <location>
        <begin position="1241"/>
        <end position="1340"/>
    </location>
</feature>
<keyword evidence="12" id="KW-0808">Transferase</keyword>
<dbReference type="GO" id="GO:0000155">
    <property type="term" value="F:phosphorelay sensor kinase activity"/>
    <property type="evidence" value="ECO:0007669"/>
    <property type="project" value="InterPro"/>
</dbReference>
<evidence type="ECO:0000256" key="3">
    <source>
        <dbReference type="ARBA" id="ARBA00022553"/>
    </source>
</evidence>
<dbReference type="InterPro" id="IPR018060">
    <property type="entry name" value="HTH_AraC"/>
</dbReference>
<evidence type="ECO:0000259" key="9">
    <source>
        <dbReference type="PROSITE" id="PS01124"/>
    </source>
</evidence>
<dbReference type="SUPFAM" id="SSF46689">
    <property type="entry name" value="Homeodomain-like"/>
    <property type="match status" value="1"/>
</dbReference>
<keyword evidence="8" id="KW-0472">Membrane</keyword>
<dbReference type="SUPFAM" id="SSF52172">
    <property type="entry name" value="CheY-like"/>
    <property type="match status" value="1"/>
</dbReference>
<dbReference type="InterPro" id="IPR036097">
    <property type="entry name" value="HisK_dim/P_sf"/>
</dbReference>
<dbReference type="InterPro" id="IPR015943">
    <property type="entry name" value="WD40/YVTN_repeat-like_dom_sf"/>
</dbReference>
<keyword evidence="5" id="KW-0804">Transcription</keyword>
<accession>A0A0P0G0V0</accession>
<dbReference type="Proteomes" id="UP000061809">
    <property type="component" value="Chromosome"/>
</dbReference>
<dbReference type="InterPro" id="IPR036890">
    <property type="entry name" value="HATPase_C_sf"/>
</dbReference>
<dbReference type="InterPro" id="IPR003594">
    <property type="entry name" value="HATPase_dom"/>
</dbReference>
<dbReference type="SMART" id="SM00387">
    <property type="entry name" value="HATPase_c"/>
    <property type="match status" value="1"/>
</dbReference>
<dbReference type="Gene3D" id="3.30.565.10">
    <property type="entry name" value="Histidine kinase-like ATPase, C-terminal domain"/>
    <property type="match status" value="1"/>
</dbReference>
<feature type="domain" description="Histidine kinase" evidence="10">
    <location>
        <begin position="835"/>
        <end position="1052"/>
    </location>
</feature>
<feature type="region of interest" description="Disordered" evidence="7">
    <location>
        <begin position="1335"/>
        <end position="1357"/>
    </location>
</feature>
<evidence type="ECO:0000256" key="2">
    <source>
        <dbReference type="ARBA" id="ARBA00012438"/>
    </source>
</evidence>
<evidence type="ECO:0000259" key="11">
    <source>
        <dbReference type="PROSITE" id="PS50110"/>
    </source>
</evidence>
<dbReference type="PANTHER" id="PTHR43547">
    <property type="entry name" value="TWO-COMPONENT HISTIDINE KINASE"/>
    <property type="match status" value="1"/>
</dbReference>
<dbReference type="Pfam" id="PF07494">
    <property type="entry name" value="Reg_prop"/>
    <property type="match status" value="3"/>
</dbReference>
<dbReference type="GO" id="GO:0003700">
    <property type="term" value="F:DNA-binding transcription factor activity"/>
    <property type="evidence" value="ECO:0007669"/>
    <property type="project" value="InterPro"/>
</dbReference>
<dbReference type="SMART" id="SM00388">
    <property type="entry name" value="HisKA"/>
    <property type="match status" value="1"/>
</dbReference>
<dbReference type="InterPro" id="IPR005467">
    <property type="entry name" value="His_kinase_dom"/>
</dbReference>
<gene>
    <name evidence="12" type="primary">tmoS_12</name>
    <name evidence="12" type="ORF">BcellWH2_02715</name>
</gene>
<dbReference type="PROSITE" id="PS01124">
    <property type="entry name" value="HTH_ARAC_FAMILY_2"/>
    <property type="match status" value="1"/>
</dbReference>
<evidence type="ECO:0000259" key="10">
    <source>
        <dbReference type="PROSITE" id="PS50109"/>
    </source>
</evidence>
<dbReference type="GO" id="GO:0043565">
    <property type="term" value="F:sequence-specific DNA binding"/>
    <property type="evidence" value="ECO:0007669"/>
    <property type="project" value="InterPro"/>
</dbReference>
<dbReference type="EMBL" id="CP012801">
    <property type="protein sequence ID" value="ALJ59954.1"/>
    <property type="molecule type" value="Genomic_DNA"/>
</dbReference>
<dbReference type="SUPFAM" id="SSF55874">
    <property type="entry name" value="ATPase domain of HSP90 chaperone/DNA topoisomerase II/histidine kinase"/>
    <property type="match status" value="1"/>
</dbReference>
<dbReference type="SUPFAM" id="SSF47384">
    <property type="entry name" value="Homodimeric domain of signal transducing histidine kinase"/>
    <property type="match status" value="1"/>
</dbReference>
<dbReference type="InterPro" id="IPR009057">
    <property type="entry name" value="Homeodomain-like_sf"/>
</dbReference>
<keyword evidence="3 6" id="KW-0597">Phosphoprotein</keyword>
<dbReference type="Gene3D" id="2.130.10.10">
    <property type="entry name" value="YVTN repeat-like/Quinoprotein amine dehydrogenase"/>
    <property type="match status" value="3"/>
</dbReference>
<dbReference type="SMART" id="SM00448">
    <property type="entry name" value="REC"/>
    <property type="match status" value="1"/>
</dbReference>
<dbReference type="Gene3D" id="1.10.287.130">
    <property type="match status" value="1"/>
</dbReference>
<dbReference type="SUPFAM" id="SSF63829">
    <property type="entry name" value="Calcium-dependent phosphotriesterase"/>
    <property type="match status" value="2"/>
</dbReference>
<comment type="catalytic activity">
    <reaction evidence="1">
        <text>ATP + protein L-histidine = ADP + protein N-phospho-L-histidine.</text>
        <dbReference type="EC" id="2.7.13.3"/>
    </reaction>
</comment>
<evidence type="ECO:0000256" key="1">
    <source>
        <dbReference type="ARBA" id="ARBA00000085"/>
    </source>
</evidence>
<dbReference type="Pfam" id="PF00072">
    <property type="entry name" value="Response_reg"/>
    <property type="match status" value="1"/>
</dbReference>
<keyword evidence="4" id="KW-0805">Transcription regulation</keyword>
<dbReference type="EC" id="2.7.13.3" evidence="2"/>
<feature type="domain" description="Response regulatory" evidence="11">
    <location>
        <begin position="1092"/>
        <end position="1207"/>
    </location>
</feature>
<feature type="transmembrane region" description="Helical" evidence="8">
    <location>
        <begin position="782"/>
        <end position="803"/>
    </location>
</feature>
<evidence type="ECO:0000256" key="7">
    <source>
        <dbReference type="SAM" id="MobiDB-lite"/>
    </source>
</evidence>
<dbReference type="Pfam" id="PF12833">
    <property type="entry name" value="HTH_18"/>
    <property type="match status" value="1"/>
</dbReference>
<keyword evidence="12" id="KW-0418">Kinase</keyword>
<sequence>MKNKHYFPQVSLLICILCCFPHLIHAYSLRQFSNKNGLSNSAILSLYQDHQGVIWIGSCDGLNIFDGTNIHVYNPVNPTKAPLSGNLINDIMETEKDVLWIQTNYGLDRLDTKLQTSKSFTEFKDKNYMAKSRDNDLFIVKDDGYIYYYQPEKQLFQKLEVPQIAFGHVLSTIIDKNNILWVFTSNNDTRSYQIIKNKEEIALTPNNLFKHSEQLLWAFAEEDLVYFIDKTYSLYEYDFGNQQQYFIADLKAEVETRGEVSSIIKQQNDYYIGFKSSGLIVLKYMSDQKIKYQMQDTEIHSGIFCLMKDKYQDIVWIGTDGQGVYMYFNDAFSITNTLLDTPVYQINNPVRTVYYDEEQTLWIGTKGGGILRIRNYSPETNAAVSFDRISISNSTLTDNTVYCFAPGSANRLWIGTENGLNYYSYQNKQLKAFTVIADGKKVKYVHSINELNDTTLWVSTVGEGIVKVILDKAGSSPSVKSATRIVLDDGRMASNYFFTSFQENDSILWFGNRGYGAYRLNVETEQLTPYRFDNVVNSQTANDIFAIYKNEKGYWLGTSSGLLHFNEDYSHYHDRADLFSNNTVHGILEDQQNNLWISTNQGLVRFNPKTNTGQTYDRENRLEVTEFSDGAFYKDSRTETLFFGGTNGFVTVKPNAYIMADYMPQINLKGLSIFGKEYNIHDFLHDKKGKKILQLDYSRNFFCIDFMAIDYINGNNYSYSYKLDEVSSQWIESGTSASAIFSNLAPGQYTLLVKYKNNMNGKECEPQKLLIQITPPWYLSNWAYILYFILIALFCILAVYRIVHQYRRKQHRMIEKLNRKKKEEVYESKLRFFTNITHEFCTPLTLIYGPCEKILAYPQSDSYIRKYGKMIQQNTEKLNGLILELLEFRRLETGHKVLSIQRLSVSDKLQNIAESFCELAENKNLNYRLDIEPDIEWNTDISCFSKIVNNLISNAFKYTPEEGNITIGLKVENQFLTLNISNSGKGIAKENLAKIFDRYKILDSFEMNGKNSRNGLGLAICKNMVTLLNGEINVSSIQNEITTFTVTLPELSPTAQEAETPQKVYATGPLNTNTEPMELEQTTVNFDTSKHTVMIIDDDPSMLWFVSEIFVDKYNVLSFNNAAEALASLELKQPDLIISDVMMPEIDGLSFAQKIKQNKLWSHIPLILLSALHHEDDQVKGIEAGAEVYVTKPFNVKYLEKVVYRLIKRESDLKEYYSSIFSSFKVENGNCIHKEDQEFLDKVIETIEKNITNPDLSVELLSSDLGYSTRQFYRKLKPITDKSPADIIKEYRLTMAERLLLTKNYTIEEIMDKTGFNNRGTFYKLFSQRFGMPPRQYREQQKDSVKKELTDMDSINE</sequence>
<evidence type="ECO:0000256" key="6">
    <source>
        <dbReference type="PROSITE-ProRule" id="PRU00169"/>
    </source>
</evidence>
<dbReference type="SMART" id="SM00342">
    <property type="entry name" value="HTH_ARAC"/>
    <property type="match status" value="1"/>
</dbReference>
<evidence type="ECO:0000313" key="12">
    <source>
        <dbReference type="EMBL" id="ALJ59954.1"/>
    </source>
</evidence>
<dbReference type="InterPro" id="IPR011110">
    <property type="entry name" value="Reg_prop"/>
</dbReference>
<reference evidence="12 13" key="1">
    <citation type="journal article" date="2015" name="Science">
        <title>Genetic determinants of in vivo fitness and diet responsiveness in multiple human gut Bacteroides.</title>
        <authorList>
            <person name="Wu M."/>
            <person name="McNulty N.P."/>
            <person name="Rodionov D.A."/>
            <person name="Khoroshkin M.S."/>
            <person name="Griffin N.W."/>
            <person name="Cheng J."/>
            <person name="Latreille P."/>
            <person name="Kerstetter R.A."/>
            <person name="Terrapon N."/>
            <person name="Henrissat B."/>
            <person name="Osterman A.L."/>
            <person name="Gordon J.I."/>
        </authorList>
    </citation>
    <scope>NUCLEOTIDE SEQUENCE [LARGE SCALE GENOMIC DNA]</scope>
    <source>
        <strain evidence="12 13">WH2</strain>
    </source>
</reference>
<evidence type="ECO:0000256" key="5">
    <source>
        <dbReference type="ARBA" id="ARBA00023163"/>
    </source>
</evidence>
<protein>
    <recommendedName>
        <fullName evidence="2">histidine kinase</fullName>
        <ecNumber evidence="2">2.7.13.3</ecNumber>
    </recommendedName>
</protein>
<dbReference type="KEGG" id="bcel:BcellWH2_02715"/>
<dbReference type="PROSITE" id="PS50110">
    <property type="entry name" value="RESPONSE_REGULATORY"/>
    <property type="match status" value="1"/>
</dbReference>
<feature type="compositionally biased region" description="Basic and acidic residues" evidence="7">
    <location>
        <begin position="1336"/>
        <end position="1350"/>
    </location>
</feature>
<dbReference type="PATRIC" id="fig|246787.4.peg.2796"/>
<keyword evidence="8" id="KW-1133">Transmembrane helix</keyword>
<evidence type="ECO:0000256" key="8">
    <source>
        <dbReference type="SAM" id="Phobius"/>
    </source>
</evidence>
<dbReference type="InterPro" id="IPR004358">
    <property type="entry name" value="Sig_transdc_His_kin-like_C"/>
</dbReference>
<dbReference type="InterPro" id="IPR011123">
    <property type="entry name" value="Y_Y_Y"/>
</dbReference>
<dbReference type="InterPro" id="IPR003661">
    <property type="entry name" value="HisK_dim/P_dom"/>
</dbReference>
<dbReference type="Pfam" id="PF00512">
    <property type="entry name" value="HisKA"/>
    <property type="match status" value="1"/>
</dbReference>
<dbReference type="CDD" id="cd00082">
    <property type="entry name" value="HisKA"/>
    <property type="match status" value="1"/>
</dbReference>
<keyword evidence="8" id="KW-0812">Transmembrane</keyword>
<dbReference type="Gene3D" id="3.40.50.2300">
    <property type="match status" value="1"/>
</dbReference>
<organism evidence="12 13">
    <name type="scientific">Bacteroides cellulosilyticus</name>
    <dbReference type="NCBI Taxonomy" id="246787"/>
    <lineage>
        <taxon>Bacteria</taxon>
        <taxon>Pseudomonadati</taxon>
        <taxon>Bacteroidota</taxon>
        <taxon>Bacteroidia</taxon>
        <taxon>Bacteroidales</taxon>
        <taxon>Bacteroidaceae</taxon>
        <taxon>Bacteroides</taxon>
    </lineage>
</organism>
<dbReference type="InterPro" id="IPR013783">
    <property type="entry name" value="Ig-like_fold"/>
</dbReference>
<dbReference type="Pfam" id="PF07495">
    <property type="entry name" value="Y_Y_Y"/>
    <property type="match status" value="1"/>
</dbReference>
<dbReference type="Gene3D" id="2.60.40.10">
    <property type="entry name" value="Immunoglobulins"/>
    <property type="match status" value="1"/>
</dbReference>
<dbReference type="Gene3D" id="1.10.10.60">
    <property type="entry name" value="Homeodomain-like"/>
    <property type="match status" value="1"/>
</dbReference>
<proteinExistence type="predicted"/>
<dbReference type="Pfam" id="PF02518">
    <property type="entry name" value="HATPase_c"/>
    <property type="match status" value="1"/>
</dbReference>
<dbReference type="InterPro" id="IPR001789">
    <property type="entry name" value="Sig_transdc_resp-reg_receiver"/>
</dbReference>
<dbReference type="PROSITE" id="PS50109">
    <property type="entry name" value="HIS_KIN"/>
    <property type="match status" value="1"/>
</dbReference>
<dbReference type="RefSeq" id="WP_029426279.1">
    <property type="nucleotide sequence ID" value="NZ_CP012801.1"/>
</dbReference>
<evidence type="ECO:0000313" key="13">
    <source>
        <dbReference type="Proteomes" id="UP000061809"/>
    </source>
</evidence>
<dbReference type="PANTHER" id="PTHR43547:SF2">
    <property type="entry name" value="HYBRID SIGNAL TRANSDUCTION HISTIDINE KINASE C"/>
    <property type="match status" value="1"/>
</dbReference>
<feature type="modified residue" description="4-aspartylphosphate" evidence="6">
    <location>
        <position position="1140"/>
    </location>
</feature>
<dbReference type="PRINTS" id="PR00344">
    <property type="entry name" value="BCTRLSENSOR"/>
</dbReference>
<dbReference type="InterPro" id="IPR011006">
    <property type="entry name" value="CheY-like_superfamily"/>
</dbReference>
<name>A0A0P0G0V0_9BACE</name>
<evidence type="ECO:0000256" key="4">
    <source>
        <dbReference type="ARBA" id="ARBA00023015"/>
    </source>
</evidence>